<evidence type="ECO:0000313" key="2">
    <source>
        <dbReference type="Proteomes" id="UP001627154"/>
    </source>
</evidence>
<name>A0ABD2W407_9HYME</name>
<accession>A0ABD2W407</accession>
<gene>
    <name evidence="1" type="ORF">TKK_017286</name>
</gene>
<sequence length="122" mass="13464">MSKALKGVKGKIVGARIPADRAIIIASVYGSEPTHTFDFVSSQPGGAEQQQLFVVFVRERAPLSCLGVDPKYVKGRISPSRRKSRGAFVSLASESEIVHYRCSRISEHKSKLPVKHRETVKE</sequence>
<dbReference type="Proteomes" id="UP001627154">
    <property type="component" value="Unassembled WGS sequence"/>
</dbReference>
<keyword evidence="2" id="KW-1185">Reference proteome</keyword>
<dbReference type="AlphaFoldDB" id="A0ABD2W407"/>
<dbReference type="EMBL" id="JBJJXI010000137">
    <property type="protein sequence ID" value="KAL3387326.1"/>
    <property type="molecule type" value="Genomic_DNA"/>
</dbReference>
<proteinExistence type="predicted"/>
<comment type="caution">
    <text evidence="1">The sequence shown here is derived from an EMBL/GenBank/DDBJ whole genome shotgun (WGS) entry which is preliminary data.</text>
</comment>
<reference evidence="1 2" key="1">
    <citation type="journal article" date="2024" name="bioRxiv">
        <title>A reference genome for Trichogramma kaykai: A tiny desert-dwelling parasitoid wasp with competing sex-ratio distorters.</title>
        <authorList>
            <person name="Culotta J."/>
            <person name="Lindsey A.R."/>
        </authorList>
    </citation>
    <scope>NUCLEOTIDE SEQUENCE [LARGE SCALE GENOMIC DNA]</scope>
    <source>
        <strain evidence="1 2">KSX58</strain>
    </source>
</reference>
<protein>
    <submittedName>
        <fullName evidence="1">Uncharacterized protein</fullName>
    </submittedName>
</protein>
<organism evidence="1 2">
    <name type="scientific">Trichogramma kaykai</name>
    <dbReference type="NCBI Taxonomy" id="54128"/>
    <lineage>
        <taxon>Eukaryota</taxon>
        <taxon>Metazoa</taxon>
        <taxon>Ecdysozoa</taxon>
        <taxon>Arthropoda</taxon>
        <taxon>Hexapoda</taxon>
        <taxon>Insecta</taxon>
        <taxon>Pterygota</taxon>
        <taxon>Neoptera</taxon>
        <taxon>Endopterygota</taxon>
        <taxon>Hymenoptera</taxon>
        <taxon>Apocrita</taxon>
        <taxon>Proctotrupomorpha</taxon>
        <taxon>Chalcidoidea</taxon>
        <taxon>Trichogrammatidae</taxon>
        <taxon>Trichogramma</taxon>
    </lineage>
</organism>
<evidence type="ECO:0000313" key="1">
    <source>
        <dbReference type="EMBL" id="KAL3387326.1"/>
    </source>
</evidence>